<dbReference type="EMBL" id="BMJJ01000005">
    <property type="protein sequence ID" value="GGD22094.1"/>
    <property type="molecule type" value="Genomic_DNA"/>
</dbReference>
<organism evidence="2 3">
    <name type="scientific">Aureimonas glaciei</name>
    <dbReference type="NCBI Taxonomy" id="1776957"/>
    <lineage>
        <taxon>Bacteria</taxon>
        <taxon>Pseudomonadati</taxon>
        <taxon>Pseudomonadota</taxon>
        <taxon>Alphaproteobacteria</taxon>
        <taxon>Hyphomicrobiales</taxon>
        <taxon>Aurantimonadaceae</taxon>
        <taxon>Aureimonas</taxon>
    </lineage>
</organism>
<evidence type="ECO:0000256" key="1">
    <source>
        <dbReference type="SAM" id="Phobius"/>
    </source>
</evidence>
<comment type="caution">
    <text evidence="2">The sequence shown here is derived from an EMBL/GenBank/DDBJ whole genome shotgun (WGS) entry which is preliminary data.</text>
</comment>
<dbReference type="Proteomes" id="UP000613160">
    <property type="component" value="Unassembled WGS sequence"/>
</dbReference>
<dbReference type="AlphaFoldDB" id="A0A916XYU6"/>
<keyword evidence="1" id="KW-0812">Transmembrane</keyword>
<reference evidence="2" key="1">
    <citation type="journal article" date="2014" name="Int. J. Syst. Evol. Microbiol.">
        <title>Complete genome sequence of Corynebacterium casei LMG S-19264T (=DSM 44701T), isolated from a smear-ripened cheese.</title>
        <authorList>
            <consortium name="US DOE Joint Genome Institute (JGI-PGF)"/>
            <person name="Walter F."/>
            <person name="Albersmeier A."/>
            <person name="Kalinowski J."/>
            <person name="Ruckert C."/>
        </authorList>
    </citation>
    <scope>NUCLEOTIDE SEQUENCE</scope>
    <source>
        <strain evidence="2">CGMCC 1.15493</strain>
    </source>
</reference>
<feature type="transmembrane region" description="Helical" evidence="1">
    <location>
        <begin position="86"/>
        <end position="105"/>
    </location>
</feature>
<accession>A0A916XYU6</accession>
<keyword evidence="3" id="KW-1185">Reference proteome</keyword>
<reference evidence="2" key="2">
    <citation type="submission" date="2020-09" db="EMBL/GenBank/DDBJ databases">
        <authorList>
            <person name="Sun Q."/>
            <person name="Zhou Y."/>
        </authorList>
    </citation>
    <scope>NUCLEOTIDE SEQUENCE</scope>
    <source>
        <strain evidence="2">CGMCC 1.15493</strain>
    </source>
</reference>
<keyword evidence="1" id="KW-0472">Membrane</keyword>
<feature type="transmembrane region" description="Helical" evidence="1">
    <location>
        <begin position="111"/>
        <end position="130"/>
    </location>
</feature>
<sequence length="305" mass="33349">MFLQVRMPMLNVIQRDQLHVQPGGELPSNVTTGSEALALLDAQSSMKDERDRPLGGRTRDIRLDGEMRRLFWERVWPQTTKIVRSWMIWVAILTVLTVALNALMVSQMATLAVLVPAGLAPSAAAAVLLVWRKATPRRWQGVSLVVGMFLILTSIALVGQSAGGEFHERSLNFMMFVATSAIIIFGIPLAWTVATAAAALSLYIAFQIQNPAIDNWSVAAGAVLYSGGLSATVVARRTITLLANKAFLLELRDKQRVAELAQANDRLERLAKVDPLTASRTDAGWRRSSRRFGADATASTLVPRC</sequence>
<evidence type="ECO:0000313" key="2">
    <source>
        <dbReference type="EMBL" id="GGD22094.1"/>
    </source>
</evidence>
<gene>
    <name evidence="2" type="ORF">GCM10011335_26230</name>
</gene>
<feature type="transmembrane region" description="Helical" evidence="1">
    <location>
        <begin position="173"/>
        <end position="206"/>
    </location>
</feature>
<evidence type="ECO:0000313" key="3">
    <source>
        <dbReference type="Proteomes" id="UP000613160"/>
    </source>
</evidence>
<keyword evidence="1" id="KW-1133">Transmembrane helix</keyword>
<name>A0A916XYU6_9HYPH</name>
<protein>
    <submittedName>
        <fullName evidence="2">Uncharacterized protein</fullName>
    </submittedName>
</protein>
<proteinExistence type="predicted"/>
<feature type="transmembrane region" description="Helical" evidence="1">
    <location>
        <begin position="142"/>
        <end position="161"/>
    </location>
</feature>